<evidence type="ECO:0000313" key="4">
    <source>
        <dbReference type="Proteomes" id="UP000327118"/>
    </source>
</evidence>
<evidence type="ECO:0000256" key="1">
    <source>
        <dbReference type="SAM" id="SignalP"/>
    </source>
</evidence>
<dbReference type="GO" id="GO:0005524">
    <property type="term" value="F:ATP binding"/>
    <property type="evidence" value="ECO:0007669"/>
    <property type="project" value="InterPro"/>
</dbReference>
<keyword evidence="1" id="KW-0732">Signal</keyword>
<dbReference type="GO" id="GO:0004672">
    <property type="term" value="F:protein kinase activity"/>
    <property type="evidence" value="ECO:0007669"/>
    <property type="project" value="InterPro"/>
</dbReference>
<sequence length="516" mass="58680">MGEVVALVGLVIGAASALDVLVRAGGYVVSRCQHDRKAKKYASDLKFFFVESDIERLKLHIRLGQKLLKDQTVEQADKDRLASIFNDIKATVQMMDSSIDTILSPGDPFGRKRRVALEELNSQTTRCKELIADFRERVTALRDLAATDSDLFLKEEDFQWVNTFSQTIYLNPDAFIKEGRVSRTMKGVKPEVRQFLCETKTYTDFSKATVRENLGILSQKLEAADKEDPGILPILGFRDEPQEHQFELIFIIPQGARTVQALDKYMHDHMSMPSFNHRVDLCLQLAEAVLHVHSVHLVHKSLRPDNIILIVPEHQDQSTDVTRERPRFKLFLLGWQHARTIDEFSTHRAGEQLWQRRIYQHPQRQQRVAEADYNMSHDIYSLGACSLEILRWEGLVKQTATDGETDEPELSSTYKEAFQALHFLDPSIMAIPGATEIDKMMQKPNQVKQVLLSIAQKELPQLVGERLGNLVCACLDLQQEEEVKEGDLFDKASERDVGSAFVDKILKVIRGVADAV</sequence>
<gene>
    <name evidence="3" type="ORF">BDV28DRAFT_23389</name>
</gene>
<feature type="signal peptide" evidence="1">
    <location>
        <begin position="1"/>
        <end position="17"/>
    </location>
</feature>
<evidence type="ECO:0000259" key="2">
    <source>
        <dbReference type="PROSITE" id="PS50011"/>
    </source>
</evidence>
<feature type="domain" description="Protein kinase" evidence="2">
    <location>
        <begin position="170"/>
        <end position="502"/>
    </location>
</feature>
<feature type="chain" id="PRO_5024856124" description="Protein kinase domain-containing protein" evidence="1">
    <location>
        <begin position="18"/>
        <end position="516"/>
    </location>
</feature>
<name>A0A5N6Z3G8_9EURO</name>
<dbReference type="PANTHER" id="PTHR37542">
    <property type="entry name" value="HELO DOMAIN-CONTAINING PROTEIN-RELATED"/>
    <property type="match status" value="1"/>
</dbReference>
<dbReference type="InterPro" id="IPR000719">
    <property type="entry name" value="Prot_kinase_dom"/>
</dbReference>
<dbReference type="Gene3D" id="1.10.510.10">
    <property type="entry name" value="Transferase(Phosphotransferase) domain 1"/>
    <property type="match status" value="1"/>
</dbReference>
<reference evidence="4" key="1">
    <citation type="submission" date="2019-04" db="EMBL/GenBank/DDBJ databases">
        <title>Friends and foes A comparative genomics studyof 23 Aspergillus species from section Flavi.</title>
        <authorList>
            <consortium name="DOE Joint Genome Institute"/>
            <person name="Kjaerbolling I."/>
            <person name="Vesth T."/>
            <person name="Frisvad J.C."/>
            <person name="Nybo J.L."/>
            <person name="Theobald S."/>
            <person name="Kildgaard S."/>
            <person name="Isbrandt T."/>
            <person name="Kuo A."/>
            <person name="Sato A."/>
            <person name="Lyhne E.K."/>
            <person name="Kogle M.E."/>
            <person name="Wiebenga A."/>
            <person name="Kun R.S."/>
            <person name="Lubbers R.J."/>
            <person name="Makela M.R."/>
            <person name="Barry K."/>
            <person name="Chovatia M."/>
            <person name="Clum A."/>
            <person name="Daum C."/>
            <person name="Haridas S."/>
            <person name="He G."/>
            <person name="LaButti K."/>
            <person name="Lipzen A."/>
            <person name="Mondo S."/>
            <person name="Riley R."/>
            <person name="Salamov A."/>
            <person name="Simmons B.A."/>
            <person name="Magnuson J.K."/>
            <person name="Henrissat B."/>
            <person name="Mortensen U.H."/>
            <person name="Larsen T.O."/>
            <person name="Devries R.P."/>
            <person name="Grigoriev I.V."/>
            <person name="Machida M."/>
            <person name="Baker S.E."/>
            <person name="Andersen M.R."/>
        </authorList>
    </citation>
    <scope>NUCLEOTIDE SEQUENCE [LARGE SCALE GENOMIC DNA]</scope>
    <source>
        <strain evidence="4">CBS 553.77</strain>
    </source>
</reference>
<dbReference type="EMBL" id="ML739180">
    <property type="protein sequence ID" value="KAE8351249.1"/>
    <property type="molecule type" value="Genomic_DNA"/>
</dbReference>
<dbReference type="Proteomes" id="UP000327118">
    <property type="component" value="Unassembled WGS sequence"/>
</dbReference>
<dbReference type="AlphaFoldDB" id="A0A5N6Z3G8"/>
<protein>
    <recommendedName>
        <fullName evidence="2">Protein kinase domain-containing protein</fullName>
    </recommendedName>
</protein>
<organism evidence="3 4">
    <name type="scientific">Aspergillus coremiiformis</name>
    <dbReference type="NCBI Taxonomy" id="138285"/>
    <lineage>
        <taxon>Eukaryota</taxon>
        <taxon>Fungi</taxon>
        <taxon>Dikarya</taxon>
        <taxon>Ascomycota</taxon>
        <taxon>Pezizomycotina</taxon>
        <taxon>Eurotiomycetes</taxon>
        <taxon>Eurotiomycetidae</taxon>
        <taxon>Eurotiales</taxon>
        <taxon>Aspergillaceae</taxon>
        <taxon>Aspergillus</taxon>
        <taxon>Aspergillus subgen. Circumdati</taxon>
    </lineage>
</organism>
<evidence type="ECO:0000313" key="3">
    <source>
        <dbReference type="EMBL" id="KAE8351249.1"/>
    </source>
</evidence>
<proteinExistence type="predicted"/>
<dbReference type="PROSITE" id="PS50011">
    <property type="entry name" value="PROTEIN_KINASE_DOM"/>
    <property type="match status" value="1"/>
</dbReference>
<dbReference type="PANTHER" id="PTHR37542:SF3">
    <property type="entry name" value="PRION-INHIBITION AND PROPAGATION HELO DOMAIN-CONTAINING PROTEIN"/>
    <property type="match status" value="1"/>
</dbReference>
<dbReference type="SUPFAM" id="SSF56112">
    <property type="entry name" value="Protein kinase-like (PK-like)"/>
    <property type="match status" value="1"/>
</dbReference>
<dbReference type="InterPro" id="IPR011009">
    <property type="entry name" value="Kinase-like_dom_sf"/>
</dbReference>
<accession>A0A5N6Z3G8</accession>
<keyword evidence="4" id="KW-1185">Reference proteome</keyword>
<dbReference type="OrthoDB" id="1911848at2759"/>